<proteinExistence type="predicted"/>
<evidence type="ECO:0000313" key="2">
    <source>
        <dbReference type="Proteomes" id="UP000054564"/>
    </source>
</evidence>
<dbReference type="Proteomes" id="UP000054564">
    <property type="component" value="Unassembled WGS sequence"/>
</dbReference>
<sequence>MGKTIYIYIPTDAPGPILPIPFSRHPPSTSGRYTYSDHFTFDDTKMFSNLLVFVSVISMLARSSFAIDCYPGTHADKNECHRAISQIVYKSDDTLGTDSKHFGYISGNCSIIVLNPEAASTTKKQIEAGFDQILDHCKPQTGGGDLPSNKAVFLNIGGRGGKESAPYDSDFPFLKETCGLNTNAPDTKKEDCLKAYNSLHLNAKGQFLDDEEKATDRVTKTYETCTISFYTSDDSDLVATNGDVRPVFEKLLNQCNGKSGVVSMKKGAQGPNGRLFLKVRSSRRCGLDDPEKQVCH</sequence>
<gene>
    <name evidence="1" type="ORF">PSTG_11850</name>
</gene>
<reference evidence="2" key="1">
    <citation type="submission" date="2014-03" db="EMBL/GenBank/DDBJ databases">
        <title>The Genome Sequence of Puccinia striiformis f. sp. tritici PST-78.</title>
        <authorList>
            <consortium name="The Broad Institute Genome Sequencing Platform"/>
            <person name="Cuomo C."/>
            <person name="Hulbert S."/>
            <person name="Chen X."/>
            <person name="Walker B."/>
            <person name="Young S.K."/>
            <person name="Zeng Q."/>
            <person name="Gargeya S."/>
            <person name="Fitzgerald M."/>
            <person name="Haas B."/>
            <person name="Abouelleil A."/>
            <person name="Alvarado L."/>
            <person name="Arachchi H.M."/>
            <person name="Berlin A.M."/>
            <person name="Chapman S.B."/>
            <person name="Goldberg J."/>
            <person name="Griggs A."/>
            <person name="Gujja S."/>
            <person name="Hansen M."/>
            <person name="Howarth C."/>
            <person name="Imamovic A."/>
            <person name="Larimer J."/>
            <person name="McCowan C."/>
            <person name="Montmayeur A."/>
            <person name="Murphy C."/>
            <person name="Neiman D."/>
            <person name="Pearson M."/>
            <person name="Priest M."/>
            <person name="Roberts A."/>
            <person name="Saif S."/>
            <person name="Shea T."/>
            <person name="Sisk P."/>
            <person name="Sykes S."/>
            <person name="Wortman J."/>
            <person name="Nusbaum C."/>
            <person name="Birren B."/>
        </authorList>
    </citation>
    <scope>NUCLEOTIDE SEQUENCE [LARGE SCALE GENOMIC DNA]</scope>
    <source>
        <strain evidence="2">race PST-78</strain>
    </source>
</reference>
<dbReference type="OrthoDB" id="2496080at2759"/>
<evidence type="ECO:0000313" key="1">
    <source>
        <dbReference type="EMBL" id="KNE94841.1"/>
    </source>
</evidence>
<organism evidence="1 2">
    <name type="scientific">Puccinia striiformis f. sp. tritici PST-78</name>
    <dbReference type="NCBI Taxonomy" id="1165861"/>
    <lineage>
        <taxon>Eukaryota</taxon>
        <taxon>Fungi</taxon>
        <taxon>Dikarya</taxon>
        <taxon>Basidiomycota</taxon>
        <taxon>Pucciniomycotina</taxon>
        <taxon>Pucciniomycetes</taxon>
        <taxon>Pucciniales</taxon>
        <taxon>Pucciniaceae</taxon>
        <taxon>Puccinia</taxon>
    </lineage>
</organism>
<name>A0A0L0V6M6_9BASI</name>
<comment type="caution">
    <text evidence="1">The sequence shown here is derived from an EMBL/GenBank/DDBJ whole genome shotgun (WGS) entry which is preliminary data.</text>
</comment>
<keyword evidence="2" id="KW-1185">Reference proteome</keyword>
<protein>
    <submittedName>
        <fullName evidence="1">Uncharacterized protein</fullName>
    </submittedName>
</protein>
<dbReference type="EMBL" id="AJIL01000108">
    <property type="protein sequence ID" value="KNE94841.1"/>
    <property type="molecule type" value="Genomic_DNA"/>
</dbReference>
<accession>A0A0L0V6M6</accession>
<dbReference type="AlphaFoldDB" id="A0A0L0V6M6"/>